<sequence length="404" mass="42353">MSDQNEKNLPVEEVGGDEVDRGMPSISKKKRQPGSGGVMQKIVVAVIGIFVVLALVAVNGGFSSGKKDEDKPKTGKGSNSEVVNRLGPAPSLPAPPPPPKAPEEDKPATATVVRTGDVAPPPPSSAMERPRGNNGKQEPTPQERKRNPSLLAFGNMSKPPKQGADDGQGGAAYQATAAGGDGSLAESDTADGLGARLKGTTVQGTRAGLLRDRSFFITQGTFLDCALETALSSDVPGMTACRLTRDVYSTDSKVLLLERGSKVVGQYQGGLKRGQARIFVLWTRVETPNGVIVNIDSPGTDALGRSGLDGFVDTHFWERFGGAVMLSLIDDVGTFVANKASGDGNNNQVQFGSTADAATQAAGIALENSINIPPTLLKNQGDHINIFVARDLDFRGVYDLKPAY</sequence>
<feature type="region of interest" description="Disordered" evidence="7">
    <location>
        <begin position="61"/>
        <end position="187"/>
    </location>
</feature>
<evidence type="ECO:0000256" key="8">
    <source>
        <dbReference type="SAM" id="Phobius"/>
    </source>
</evidence>
<evidence type="ECO:0000256" key="6">
    <source>
        <dbReference type="ARBA" id="ARBA00023136"/>
    </source>
</evidence>
<dbReference type="Gene3D" id="2.40.128.260">
    <property type="entry name" value="Type IV secretion system, VirB10/TraB/TrbI"/>
    <property type="match status" value="2"/>
</dbReference>
<geneLocation type="plasmid" evidence="9">
    <name>pTE_T100_5</name>
</geneLocation>
<protein>
    <submittedName>
        <fullName evidence="9">Type IV secretion system protein virB10</fullName>
    </submittedName>
</protein>
<reference evidence="9" key="1">
    <citation type="journal article" name="Environ. Pollut.">
        <title>Investigating the effects of municipal and hospital wastewaters on horizontal gene transfer.</title>
        <authorList>
            <person name="Hutinel M."/>
            <person name="Fick J."/>
            <person name="Larsson D.G.J."/>
            <person name="Flach C.F."/>
        </authorList>
    </citation>
    <scope>NUCLEOTIDE SEQUENCE</scope>
    <source>
        <strain evidence="9">CV601</strain>
    </source>
</reference>
<evidence type="ECO:0000256" key="1">
    <source>
        <dbReference type="ARBA" id="ARBA00004162"/>
    </source>
</evidence>
<feature type="compositionally biased region" description="Basic and acidic residues" evidence="7">
    <location>
        <begin position="1"/>
        <end position="10"/>
    </location>
</feature>
<dbReference type="InterPro" id="IPR005498">
    <property type="entry name" value="T4SS_VirB10/TraB/TrbI"/>
</dbReference>
<evidence type="ECO:0000256" key="3">
    <source>
        <dbReference type="ARBA" id="ARBA00022475"/>
    </source>
</evidence>
<dbReference type="EMBL" id="MW574944">
    <property type="protein sequence ID" value="QSM61755.1"/>
    <property type="molecule type" value="Genomic_DNA"/>
</dbReference>
<proteinExistence type="inferred from homology"/>
<feature type="transmembrane region" description="Helical" evidence="8">
    <location>
        <begin position="38"/>
        <end position="58"/>
    </location>
</feature>
<keyword evidence="9" id="KW-0614">Plasmid</keyword>
<gene>
    <name evidence="9" type="ORF">LDMDHDEC_00580</name>
</gene>
<comment type="subcellular location">
    <subcellularLocation>
        <location evidence="1">Cell membrane</location>
        <topology evidence="1">Single-pass membrane protein</topology>
    </subcellularLocation>
</comment>
<dbReference type="NCBIfam" id="NF038091">
    <property type="entry name" value="T4SS_VirB10"/>
    <property type="match status" value="1"/>
</dbReference>
<keyword evidence="3" id="KW-1003">Cell membrane</keyword>
<evidence type="ECO:0000256" key="2">
    <source>
        <dbReference type="ARBA" id="ARBA00010265"/>
    </source>
</evidence>
<evidence type="ECO:0000313" key="9">
    <source>
        <dbReference type="EMBL" id="QSM61755.1"/>
    </source>
</evidence>
<dbReference type="CDD" id="cd16429">
    <property type="entry name" value="VirB10"/>
    <property type="match status" value="1"/>
</dbReference>
<dbReference type="Pfam" id="PF03743">
    <property type="entry name" value="TrbI"/>
    <property type="match status" value="1"/>
</dbReference>
<keyword evidence="6 8" id="KW-0472">Membrane</keyword>
<dbReference type="RefSeq" id="WP_011191322.1">
    <property type="nucleotide sequence ID" value="NZ_JBIHBG010000004.1"/>
</dbReference>
<feature type="compositionally biased region" description="Pro residues" evidence="7">
    <location>
        <begin position="90"/>
        <end position="100"/>
    </location>
</feature>
<dbReference type="AlphaFoldDB" id="A0A899NC18"/>
<dbReference type="InterPro" id="IPR047695">
    <property type="entry name" value="T4SS_VirB10/PtlG"/>
</dbReference>
<keyword evidence="4 8" id="KW-0812">Transmembrane</keyword>
<organism evidence="9">
    <name type="scientific">Escherichia coli</name>
    <dbReference type="NCBI Taxonomy" id="562"/>
    <lineage>
        <taxon>Bacteria</taxon>
        <taxon>Pseudomonadati</taxon>
        <taxon>Pseudomonadota</taxon>
        <taxon>Gammaproteobacteria</taxon>
        <taxon>Enterobacterales</taxon>
        <taxon>Enterobacteriaceae</taxon>
        <taxon>Escherichia</taxon>
    </lineage>
</organism>
<accession>A0A899NC18</accession>
<dbReference type="InterPro" id="IPR042217">
    <property type="entry name" value="T4SS_VirB10/TrbI"/>
</dbReference>
<evidence type="ECO:0000256" key="4">
    <source>
        <dbReference type="ARBA" id="ARBA00022692"/>
    </source>
</evidence>
<comment type="similarity">
    <text evidence="2">Belongs to the TrbI/VirB10 family.</text>
</comment>
<evidence type="ECO:0000256" key="5">
    <source>
        <dbReference type="ARBA" id="ARBA00022989"/>
    </source>
</evidence>
<dbReference type="GO" id="GO:0005886">
    <property type="term" value="C:plasma membrane"/>
    <property type="evidence" value="ECO:0007669"/>
    <property type="project" value="UniProtKB-SubCell"/>
</dbReference>
<keyword evidence="5 8" id="KW-1133">Transmembrane helix</keyword>
<name>A0A899NC18_ECOLX</name>
<evidence type="ECO:0000256" key="7">
    <source>
        <dbReference type="SAM" id="MobiDB-lite"/>
    </source>
</evidence>
<feature type="region of interest" description="Disordered" evidence="7">
    <location>
        <begin position="1"/>
        <end position="36"/>
    </location>
</feature>